<accession>A0A928KXK3</accession>
<dbReference type="InterPro" id="IPR029062">
    <property type="entry name" value="Class_I_gatase-like"/>
</dbReference>
<dbReference type="Pfam" id="PF01965">
    <property type="entry name" value="DJ-1_PfpI"/>
    <property type="match status" value="1"/>
</dbReference>
<dbReference type="NCBIfam" id="TIGR01383">
    <property type="entry name" value="not_thiJ"/>
    <property type="match status" value="1"/>
</dbReference>
<dbReference type="SUPFAM" id="SSF52317">
    <property type="entry name" value="Class I glutamine amidotransferase-like"/>
    <property type="match status" value="1"/>
</dbReference>
<dbReference type="EMBL" id="SVNY01000005">
    <property type="protein sequence ID" value="MBE6833905.1"/>
    <property type="molecule type" value="Genomic_DNA"/>
</dbReference>
<dbReference type="PANTHER" id="PTHR48094:SF12">
    <property type="entry name" value="PARKINSON DISEASE PROTEIN 7 HOMOLOG"/>
    <property type="match status" value="1"/>
</dbReference>
<proteinExistence type="predicted"/>
<reference evidence="2" key="1">
    <citation type="submission" date="2019-04" db="EMBL/GenBank/DDBJ databases">
        <title>Evolution of Biomass-Degrading Anaerobic Consortia Revealed by Metagenomics.</title>
        <authorList>
            <person name="Peng X."/>
        </authorList>
    </citation>
    <scope>NUCLEOTIDE SEQUENCE</scope>
    <source>
        <strain evidence="2">SIG551</strain>
    </source>
</reference>
<dbReference type="RefSeq" id="WP_326840581.1">
    <property type="nucleotide sequence ID" value="NZ_JBKWRC010000004.1"/>
</dbReference>
<dbReference type="AlphaFoldDB" id="A0A928KXK3"/>
<dbReference type="CDD" id="cd03135">
    <property type="entry name" value="GATase1_DJ-1"/>
    <property type="match status" value="1"/>
</dbReference>
<evidence type="ECO:0000259" key="1">
    <source>
        <dbReference type="Pfam" id="PF01965"/>
    </source>
</evidence>
<evidence type="ECO:0000313" key="2">
    <source>
        <dbReference type="EMBL" id="MBE6833905.1"/>
    </source>
</evidence>
<protein>
    <submittedName>
        <fullName evidence="2">DJ-1/PfpI family protein</fullName>
    </submittedName>
</protein>
<comment type="caution">
    <text evidence="2">The sequence shown here is derived from an EMBL/GenBank/DDBJ whole genome shotgun (WGS) entry which is preliminary data.</text>
</comment>
<dbReference type="InterPro" id="IPR006287">
    <property type="entry name" value="DJ-1"/>
</dbReference>
<organism evidence="2 3">
    <name type="scientific">Faecalispora sporosphaeroides</name>
    <dbReference type="NCBI Taxonomy" id="1549"/>
    <lineage>
        <taxon>Bacteria</taxon>
        <taxon>Bacillati</taxon>
        <taxon>Bacillota</taxon>
        <taxon>Clostridia</taxon>
        <taxon>Eubacteriales</taxon>
        <taxon>Oscillospiraceae</taxon>
        <taxon>Faecalispora</taxon>
    </lineage>
</organism>
<dbReference type="Gene3D" id="3.40.50.880">
    <property type="match status" value="1"/>
</dbReference>
<gene>
    <name evidence="2" type="ORF">E7512_10055</name>
</gene>
<dbReference type="InterPro" id="IPR002818">
    <property type="entry name" value="DJ-1/PfpI"/>
</dbReference>
<evidence type="ECO:0000313" key="3">
    <source>
        <dbReference type="Proteomes" id="UP000754750"/>
    </source>
</evidence>
<dbReference type="PANTHER" id="PTHR48094">
    <property type="entry name" value="PROTEIN/NUCLEIC ACID DEGLYCASE DJ-1-RELATED"/>
    <property type="match status" value="1"/>
</dbReference>
<dbReference type="Proteomes" id="UP000754750">
    <property type="component" value="Unassembled WGS sequence"/>
</dbReference>
<dbReference type="InterPro" id="IPR050325">
    <property type="entry name" value="Prot/Nucl_acid_deglycase"/>
</dbReference>
<feature type="domain" description="DJ-1/PfpI" evidence="1">
    <location>
        <begin position="3"/>
        <end position="160"/>
    </location>
</feature>
<sequence>MTYVFLANGFEEIEALTAVDLLRRANVPVRTVGVGGRQITGSHQIPVTADLEESEISLEGLQMVVLPGGLPGTPNLEQSLAVRDAVTHCYEKGAYVAAICAAPSILGHMGLLKGRRATVSDGFVSEITGAEYTGELVTVDGKIITGRGPMAAMAFALQLTDLLADKQAAEKLRNLMQCQ</sequence>
<name>A0A928KXK3_9FIRM</name>
<dbReference type="GO" id="GO:0005737">
    <property type="term" value="C:cytoplasm"/>
    <property type="evidence" value="ECO:0007669"/>
    <property type="project" value="TreeGrafter"/>
</dbReference>